<dbReference type="EMBL" id="BPMK01000003">
    <property type="protein sequence ID" value="GIZ50788.1"/>
    <property type="molecule type" value="Genomic_DNA"/>
</dbReference>
<evidence type="ECO:0000313" key="3">
    <source>
        <dbReference type="EMBL" id="GIZ50788.1"/>
    </source>
</evidence>
<comment type="caution">
    <text evidence="3">The sequence shown here is derived from an EMBL/GenBank/DDBJ whole genome shotgun (WGS) entry which is preliminary data.</text>
</comment>
<dbReference type="InterPro" id="IPR002645">
    <property type="entry name" value="STAS_dom"/>
</dbReference>
<sequence>MGIFSIFGKKDRQEAAADENDAARARRSSSGGKSGSGGSGSRSGSARSQGGSSAVKRDPHAARATALKIDAIESEMSSEFVTVPTTQPRPSSRGTASRPAPDTAPTTASRPETADAPASEMGNTTVMLLDGQTAVSAMAEPSADAESVISEAAILYANGQQELVEQMLAAAIAEDRLGDAAPRAWLMLFDLYQLAGRQQEFEQLAIEYANKFETSPPGWAASADAAPPPAQAATPAVPFPASLDAGCAKQVERIRNLAASHRTLRLEFARVAQVDAAGCALLLDELVKLQKTGHDLILVGASELAEKIRAIIQVGRREDTEAPWLLLLEILRLLNREQEFEETSIDYCVTFEVSPPAFTAPQGKVTTAAGESAPETAEAFAMPKIVEGRVDELILAIAAWSDEHEVTVIDCSRLQRVDFNAAGRLLTGLGPFCGVGKSLEFQHVNHLVTELFHVIGLDAMARVVPRKS</sequence>
<dbReference type="Gene3D" id="3.30.750.24">
    <property type="entry name" value="STAS domain"/>
    <property type="match status" value="1"/>
</dbReference>
<dbReference type="PROSITE" id="PS50801">
    <property type="entry name" value="STAS"/>
    <property type="match status" value="1"/>
</dbReference>
<dbReference type="Pfam" id="PF13466">
    <property type="entry name" value="STAS_2"/>
    <property type="match status" value="1"/>
</dbReference>
<dbReference type="SUPFAM" id="SSF52091">
    <property type="entry name" value="SpoIIaa-like"/>
    <property type="match status" value="2"/>
</dbReference>
<proteinExistence type="predicted"/>
<dbReference type="RefSeq" id="WP_238482305.1">
    <property type="nucleotide sequence ID" value="NZ_BPMK01000003.1"/>
</dbReference>
<feature type="compositionally biased region" description="Low complexity" evidence="1">
    <location>
        <begin position="42"/>
        <end position="54"/>
    </location>
</feature>
<reference evidence="3 4" key="1">
    <citation type="journal article" date="2022" name="Int. J. Syst. Evol. Microbiol.">
        <title>Noviherbaspirillum aridicola sp. nov., isolated from an arid soil in Pakistan.</title>
        <authorList>
            <person name="Khan I.U."/>
            <person name="Saqib M."/>
            <person name="Amin A."/>
            <person name="Hussain F."/>
            <person name="Li L."/>
            <person name="Liu Y.H."/>
            <person name="Fang B.Z."/>
            <person name="Ahmed I."/>
            <person name="Li W.J."/>
        </authorList>
    </citation>
    <scope>NUCLEOTIDE SEQUENCE [LARGE SCALE GENOMIC DNA]</scope>
    <source>
        <strain evidence="3 4">NCCP-691</strain>
    </source>
</reference>
<gene>
    <name evidence="3" type="ORF">NCCP691_08020</name>
</gene>
<dbReference type="Proteomes" id="UP000887222">
    <property type="component" value="Unassembled WGS sequence"/>
</dbReference>
<protein>
    <recommendedName>
        <fullName evidence="2">STAS domain-containing protein</fullName>
    </recommendedName>
</protein>
<accession>A0ABQ4Q114</accession>
<keyword evidence="4" id="KW-1185">Reference proteome</keyword>
<dbReference type="InterPro" id="IPR036513">
    <property type="entry name" value="STAS_dom_sf"/>
</dbReference>
<name>A0ABQ4Q114_9BURK</name>
<organism evidence="3 4">
    <name type="scientific">Noviherbaspirillum aridicola</name>
    <dbReference type="NCBI Taxonomy" id="2849687"/>
    <lineage>
        <taxon>Bacteria</taxon>
        <taxon>Pseudomonadati</taxon>
        <taxon>Pseudomonadota</taxon>
        <taxon>Betaproteobacteria</taxon>
        <taxon>Burkholderiales</taxon>
        <taxon>Oxalobacteraceae</taxon>
        <taxon>Noviherbaspirillum</taxon>
    </lineage>
</organism>
<evidence type="ECO:0000256" key="1">
    <source>
        <dbReference type="SAM" id="MobiDB-lite"/>
    </source>
</evidence>
<feature type="domain" description="STAS" evidence="2">
    <location>
        <begin position="252"/>
        <end position="313"/>
    </location>
</feature>
<feature type="compositionally biased region" description="Polar residues" evidence="1">
    <location>
        <begin position="75"/>
        <end position="95"/>
    </location>
</feature>
<evidence type="ECO:0000259" key="2">
    <source>
        <dbReference type="PROSITE" id="PS50801"/>
    </source>
</evidence>
<feature type="compositionally biased region" description="Gly residues" evidence="1">
    <location>
        <begin position="32"/>
        <end position="41"/>
    </location>
</feature>
<evidence type="ECO:0000313" key="4">
    <source>
        <dbReference type="Proteomes" id="UP000887222"/>
    </source>
</evidence>
<dbReference type="InterPro" id="IPR058548">
    <property type="entry name" value="MlaB-like_STAS"/>
</dbReference>
<feature type="region of interest" description="Disordered" evidence="1">
    <location>
        <begin position="1"/>
        <end position="121"/>
    </location>
</feature>